<keyword evidence="4 7" id="KW-0812">Transmembrane</keyword>
<comment type="caution">
    <text evidence="8">The sequence shown here is derived from an EMBL/GenBank/DDBJ whole genome shotgun (WGS) entry which is preliminary data.</text>
</comment>
<feature type="transmembrane region" description="Helical" evidence="7">
    <location>
        <begin position="92"/>
        <end position="116"/>
    </location>
</feature>
<dbReference type="AlphaFoldDB" id="A0A4R0PCX9"/>
<dbReference type="PIRSF" id="PIRSF004810">
    <property type="entry name" value="ChrA"/>
    <property type="match status" value="1"/>
</dbReference>
<feature type="transmembrane region" description="Helical" evidence="7">
    <location>
        <begin position="410"/>
        <end position="443"/>
    </location>
</feature>
<feature type="transmembrane region" description="Helical" evidence="7">
    <location>
        <begin position="323"/>
        <end position="345"/>
    </location>
</feature>
<dbReference type="GO" id="GO:0005886">
    <property type="term" value="C:plasma membrane"/>
    <property type="evidence" value="ECO:0007669"/>
    <property type="project" value="UniProtKB-SubCell"/>
</dbReference>
<evidence type="ECO:0000256" key="6">
    <source>
        <dbReference type="ARBA" id="ARBA00023136"/>
    </source>
</evidence>
<dbReference type="InterPro" id="IPR003370">
    <property type="entry name" value="Chromate_transpt"/>
</dbReference>
<evidence type="ECO:0000256" key="2">
    <source>
        <dbReference type="ARBA" id="ARBA00005262"/>
    </source>
</evidence>
<dbReference type="NCBIfam" id="TIGR00937">
    <property type="entry name" value="2A51"/>
    <property type="match status" value="1"/>
</dbReference>
<keyword evidence="5 7" id="KW-1133">Transmembrane helix</keyword>
<gene>
    <name evidence="8" type="primary">chrA</name>
    <name evidence="8" type="ORF">E0D97_07305</name>
</gene>
<proteinExistence type="inferred from homology"/>
<feature type="transmembrane region" description="Helical" evidence="7">
    <location>
        <begin position="174"/>
        <end position="194"/>
    </location>
</feature>
<dbReference type="PANTHER" id="PTHR33567">
    <property type="entry name" value="CHROMATE ION TRANSPORTER (EUROFUNG)"/>
    <property type="match status" value="1"/>
</dbReference>
<dbReference type="Pfam" id="PF02417">
    <property type="entry name" value="Chromate_transp"/>
    <property type="match status" value="2"/>
</dbReference>
<evidence type="ECO:0000256" key="3">
    <source>
        <dbReference type="ARBA" id="ARBA00022475"/>
    </source>
</evidence>
<feature type="transmembrane region" description="Helical" evidence="7">
    <location>
        <begin position="149"/>
        <end position="168"/>
    </location>
</feature>
<name>A0A4R0PCX9_9HYPH</name>
<keyword evidence="3" id="KW-1003">Cell membrane</keyword>
<feature type="transmembrane region" description="Helical" evidence="7">
    <location>
        <begin position="215"/>
        <end position="236"/>
    </location>
</feature>
<feature type="transmembrane region" description="Helical" evidence="7">
    <location>
        <begin position="366"/>
        <end position="390"/>
    </location>
</feature>
<dbReference type="InterPro" id="IPR014047">
    <property type="entry name" value="Chr_Tranpt_l_chain"/>
</dbReference>
<sequence>MADLATESEPVPPDVEPIGEVFKTFLRIGMLSFGGPAAQIAVMHRILVEEKRWLSETRFLHALNFCMLLPGPEAMQLATYSGWLMHGVRGGLIAGLLFILPGLAMMLVLSAIYVLYGELPAVAGLLYGLKAAVLAVVAAALVEVARKALKSPFMLAVAITAFAAIAFLNAPFPLIVIGAGVFGGLTARIAPQWLGFDPMNATSEPLRKRRSGSHAATLMTVAVWLTIWLAPLAFFIVGFGPGHVFADAALFFSKTAVVTFGGAYAVLSYVGQQAVELYGWLRPEEMLAGLGLAETTLGPLVLVLVFVGFLGGSRVEGWDPLSGGLAGGLIAAFFTFVPCFLWIFAGAPYVEALRNVRWLSAGLQTITAAVVGVIANLALWFALHVLFGAYGEVRLGALVLPDPEWSAIDPFAAAIAICAGIALIGFRLNMIVVLIVAAAAGLLPALV</sequence>
<keyword evidence="6 7" id="KW-0472">Membrane</keyword>
<dbReference type="PANTHER" id="PTHR33567:SF3">
    <property type="entry name" value="CHROMATE ION TRANSPORTER (EUROFUNG)"/>
    <property type="match status" value="1"/>
</dbReference>
<evidence type="ECO:0000256" key="4">
    <source>
        <dbReference type="ARBA" id="ARBA00022692"/>
    </source>
</evidence>
<protein>
    <submittedName>
        <fullName evidence="8">Chromate efflux transporter</fullName>
    </submittedName>
</protein>
<feature type="transmembrane region" description="Helical" evidence="7">
    <location>
        <begin position="287"/>
        <end position="311"/>
    </location>
</feature>
<evidence type="ECO:0000256" key="5">
    <source>
        <dbReference type="ARBA" id="ARBA00022989"/>
    </source>
</evidence>
<dbReference type="RefSeq" id="WP_131567323.1">
    <property type="nucleotide sequence ID" value="NZ_JAINFK010000004.1"/>
</dbReference>
<evidence type="ECO:0000313" key="9">
    <source>
        <dbReference type="Proteomes" id="UP000291301"/>
    </source>
</evidence>
<feature type="transmembrane region" description="Helical" evidence="7">
    <location>
        <begin position="122"/>
        <end position="142"/>
    </location>
</feature>
<evidence type="ECO:0000313" key="8">
    <source>
        <dbReference type="EMBL" id="TCD15331.1"/>
    </source>
</evidence>
<dbReference type="OrthoDB" id="8969999at2"/>
<dbReference type="EMBL" id="SJST01000002">
    <property type="protein sequence ID" value="TCD15331.1"/>
    <property type="molecule type" value="Genomic_DNA"/>
</dbReference>
<dbReference type="Proteomes" id="UP000291301">
    <property type="component" value="Unassembled WGS sequence"/>
</dbReference>
<reference evidence="8 9" key="1">
    <citation type="journal article" date="2015" name="Antonie Van Leeuwenhoek">
        <title>Oricola cellulosilytica gen. nov., sp. nov., a cellulose-degrading bacterium of the family Phyllobacteriaceae isolated from surface seashore water, and emended descriptions of Mesorhizobium loti and Phyllobacterium myrsinacearum.</title>
        <authorList>
            <person name="Hameed A."/>
            <person name="Shahina M."/>
            <person name="Lai W.A."/>
            <person name="Lin S.Y."/>
            <person name="Young L.S."/>
            <person name="Liu Y.C."/>
            <person name="Hsu Y.H."/>
            <person name="Young C.C."/>
        </authorList>
    </citation>
    <scope>NUCLEOTIDE SEQUENCE [LARGE SCALE GENOMIC DNA]</scope>
    <source>
        <strain evidence="8 9">KCTC 52183</strain>
    </source>
</reference>
<feature type="transmembrane region" description="Helical" evidence="7">
    <location>
        <begin position="248"/>
        <end position="267"/>
    </location>
</feature>
<evidence type="ECO:0000256" key="1">
    <source>
        <dbReference type="ARBA" id="ARBA00004651"/>
    </source>
</evidence>
<accession>A0A4R0PCX9</accession>
<comment type="similarity">
    <text evidence="2">Belongs to the chromate ion transporter (CHR) (TC 2.A.51) family.</text>
</comment>
<keyword evidence="9" id="KW-1185">Reference proteome</keyword>
<comment type="subcellular location">
    <subcellularLocation>
        <location evidence="1">Cell membrane</location>
        <topology evidence="1">Multi-pass membrane protein</topology>
    </subcellularLocation>
</comment>
<evidence type="ECO:0000256" key="7">
    <source>
        <dbReference type="SAM" id="Phobius"/>
    </source>
</evidence>
<dbReference type="GO" id="GO:0015109">
    <property type="term" value="F:chromate transmembrane transporter activity"/>
    <property type="evidence" value="ECO:0007669"/>
    <property type="project" value="InterPro"/>
</dbReference>
<organism evidence="8 9">
    <name type="scientific">Oricola cellulosilytica</name>
    <dbReference type="NCBI Taxonomy" id="1429082"/>
    <lineage>
        <taxon>Bacteria</taxon>
        <taxon>Pseudomonadati</taxon>
        <taxon>Pseudomonadota</taxon>
        <taxon>Alphaproteobacteria</taxon>
        <taxon>Hyphomicrobiales</taxon>
        <taxon>Ahrensiaceae</taxon>
        <taxon>Oricola</taxon>
    </lineage>
</organism>